<evidence type="ECO:0000313" key="3">
    <source>
        <dbReference type="Proteomes" id="UP000276770"/>
    </source>
</evidence>
<proteinExistence type="predicted"/>
<gene>
    <name evidence="2" type="ORF">D9X91_11880</name>
</gene>
<dbReference type="OrthoDB" id="9783299at2"/>
<organism evidence="2 3">
    <name type="scientific">Falsibacillus albus</name>
    <dbReference type="NCBI Taxonomy" id="2478915"/>
    <lineage>
        <taxon>Bacteria</taxon>
        <taxon>Bacillati</taxon>
        <taxon>Bacillota</taxon>
        <taxon>Bacilli</taxon>
        <taxon>Bacillales</taxon>
        <taxon>Bacillaceae</taxon>
        <taxon>Falsibacillus</taxon>
    </lineage>
</organism>
<protein>
    <submittedName>
        <fullName evidence="2">DUF4397 domain-containing protein</fullName>
    </submittedName>
</protein>
<feature type="domain" description="DUF4397" evidence="1">
    <location>
        <begin position="58"/>
        <end position="172"/>
    </location>
</feature>
<dbReference type="Pfam" id="PF14344">
    <property type="entry name" value="DUF4397"/>
    <property type="match status" value="1"/>
</dbReference>
<keyword evidence="3" id="KW-1185">Reference proteome</keyword>
<name>A0A3L7JWR4_9BACI</name>
<dbReference type="EMBL" id="RCVZ01000007">
    <property type="protein sequence ID" value="RLQ95186.1"/>
    <property type="molecule type" value="Genomic_DNA"/>
</dbReference>
<dbReference type="AlphaFoldDB" id="A0A3L7JWR4"/>
<dbReference type="Proteomes" id="UP000276770">
    <property type="component" value="Unassembled WGS sequence"/>
</dbReference>
<sequence length="247" mass="27845">MNNQDQYFQRAAVYDLLACYYKYIDPNQHIHYYQQHLKYMKKGLESQRSELSLMRQPANVRFLHASPGSPNIDIYINSHKIFSNISFKDISEYLSLPAGKYHIDIYPAGTSVTTIISKKISVEPGKFYTYAAIGKGEKLQLLPYVDSPMVPANETKLRFIHLSPDAPAVDIAVKSRDVVFPNISYKQATDYLGLTPMTLDLEVRAAGADKAILDIPNIKLKPNRSYTIFAVGLLEGEPPLETILIKG</sequence>
<evidence type="ECO:0000259" key="1">
    <source>
        <dbReference type="Pfam" id="PF14344"/>
    </source>
</evidence>
<dbReference type="InterPro" id="IPR025510">
    <property type="entry name" value="DUF4397"/>
</dbReference>
<evidence type="ECO:0000313" key="2">
    <source>
        <dbReference type="EMBL" id="RLQ95186.1"/>
    </source>
</evidence>
<comment type="caution">
    <text evidence="2">The sequence shown here is derived from an EMBL/GenBank/DDBJ whole genome shotgun (WGS) entry which is preliminary data.</text>
</comment>
<accession>A0A3L7JWR4</accession>
<dbReference type="RefSeq" id="WP_121680841.1">
    <property type="nucleotide sequence ID" value="NZ_RCVZ01000007.1"/>
</dbReference>
<reference evidence="2 3" key="1">
    <citation type="submission" date="2018-10" db="EMBL/GenBank/DDBJ databases">
        <title>Falsibacillus sp. genome draft.</title>
        <authorList>
            <person name="Shi S."/>
        </authorList>
    </citation>
    <scope>NUCLEOTIDE SEQUENCE [LARGE SCALE GENOMIC DNA]</scope>
    <source>
        <strain evidence="2 3">GY 10110</strain>
    </source>
</reference>